<dbReference type="Proteomes" id="UP001642540">
    <property type="component" value="Unassembled WGS sequence"/>
</dbReference>
<feature type="chain" id="PRO_5046846355" description="C-type lectin domain-containing protein" evidence="2">
    <location>
        <begin position="21"/>
        <end position="387"/>
    </location>
</feature>
<dbReference type="SMART" id="SM00034">
    <property type="entry name" value="CLECT"/>
    <property type="match status" value="1"/>
</dbReference>
<keyword evidence="2" id="KW-0732">Signal</keyword>
<dbReference type="InterPro" id="IPR016186">
    <property type="entry name" value="C-type_lectin-like/link_sf"/>
</dbReference>
<evidence type="ECO:0000313" key="4">
    <source>
        <dbReference type="EMBL" id="CAL8068621.1"/>
    </source>
</evidence>
<dbReference type="EMBL" id="CAXLJM020000002">
    <property type="protein sequence ID" value="CAL8068621.1"/>
    <property type="molecule type" value="Genomic_DNA"/>
</dbReference>
<dbReference type="PROSITE" id="PS50041">
    <property type="entry name" value="C_TYPE_LECTIN_2"/>
    <property type="match status" value="1"/>
</dbReference>
<comment type="caution">
    <text evidence="4">The sequence shown here is derived from an EMBL/GenBank/DDBJ whole genome shotgun (WGS) entry which is preliminary data.</text>
</comment>
<evidence type="ECO:0000313" key="5">
    <source>
        <dbReference type="Proteomes" id="UP001642540"/>
    </source>
</evidence>
<evidence type="ECO:0000256" key="1">
    <source>
        <dbReference type="SAM" id="Phobius"/>
    </source>
</evidence>
<feature type="transmembrane region" description="Helical" evidence="1">
    <location>
        <begin position="327"/>
        <end position="347"/>
    </location>
</feature>
<sequence length="387" mass="44408">MCNKIIFILIFAFLLKGGKTNPDNLVVLGTVEGKSYFAIGVRELFLTYFDWTASKSYCEEKGLKLATIDTEAEAQFLKSAYDPVEFNGWYWVAAKYRRPGGWSWVETGKKVEVFSSLQWQSMRITANLPEYCLCYSSNLHNTGYYFKRECYHLHHVLCETSKPIETFSNLIPKKIKPEPKMIDIGTLNGITYYGDKVLRNWTESRSFCLNNGMQLATIRSQAQGPFLRDACFKINFDGYFWVLGKVGEIKEPSDGKCPNYKPHHSSFLYKMCPTKYFTLCESATSLTDSSFDPESEEEDFEEGIKEEELAEEKFKENAVYKSDKGSYAIFITIIVLLIVVIVCLLIWKTKLWTRIYPQNMYFSVTQIRSGNADNRSDASGIELVIGD</sequence>
<dbReference type="SUPFAM" id="SSF56436">
    <property type="entry name" value="C-type lectin-like"/>
    <property type="match status" value="2"/>
</dbReference>
<evidence type="ECO:0000259" key="3">
    <source>
        <dbReference type="PROSITE" id="PS50041"/>
    </source>
</evidence>
<dbReference type="CDD" id="cd00037">
    <property type="entry name" value="CLECT"/>
    <property type="match status" value="2"/>
</dbReference>
<dbReference type="InterPro" id="IPR001304">
    <property type="entry name" value="C-type_lectin-like"/>
</dbReference>
<feature type="signal peptide" evidence="2">
    <location>
        <begin position="1"/>
        <end position="20"/>
    </location>
</feature>
<keyword evidence="1" id="KW-0812">Transmembrane</keyword>
<dbReference type="InterPro" id="IPR016187">
    <property type="entry name" value="CTDL_fold"/>
</dbReference>
<dbReference type="Gene3D" id="3.10.100.10">
    <property type="entry name" value="Mannose-Binding Protein A, subunit A"/>
    <property type="match status" value="2"/>
</dbReference>
<dbReference type="PANTHER" id="PTHR22802:SF396">
    <property type="entry name" value="C-TYPE LECTIN DOMAIN-CONTAINING PROTEIN"/>
    <property type="match status" value="1"/>
</dbReference>
<name>A0ABP1PLI5_9HEXA</name>
<proteinExistence type="predicted"/>
<protein>
    <recommendedName>
        <fullName evidence="3">C-type lectin domain-containing protein</fullName>
    </recommendedName>
</protein>
<reference evidence="4 5" key="1">
    <citation type="submission" date="2024-08" db="EMBL/GenBank/DDBJ databases">
        <authorList>
            <person name="Cucini C."/>
            <person name="Frati F."/>
        </authorList>
    </citation>
    <scope>NUCLEOTIDE SEQUENCE [LARGE SCALE GENOMIC DNA]</scope>
</reference>
<organism evidence="4 5">
    <name type="scientific">Orchesella dallaii</name>
    <dbReference type="NCBI Taxonomy" id="48710"/>
    <lineage>
        <taxon>Eukaryota</taxon>
        <taxon>Metazoa</taxon>
        <taxon>Ecdysozoa</taxon>
        <taxon>Arthropoda</taxon>
        <taxon>Hexapoda</taxon>
        <taxon>Collembola</taxon>
        <taxon>Entomobryomorpha</taxon>
        <taxon>Entomobryoidea</taxon>
        <taxon>Orchesellidae</taxon>
        <taxon>Orchesellinae</taxon>
        <taxon>Orchesella</taxon>
    </lineage>
</organism>
<keyword evidence="1" id="KW-1133">Transmembrane helix</keyword>
<gene>
    <name evidence="4" type="ORF">ODALV1_LOCUS386</name>
</gene>
<keyword evidence="1" id="KW-0472">Membrane</keyword>
<dbReference type="InterPro" id="IPR051004">
    <property type="entry name" value="DC-SIGN_domain-containing"/>
</dbReference>
<accession>A0ABP1PLI5</accession>
<dbReference type="Pfam" id="PF00059">
    <property type="entry name" value="Lectin_C"/>
    <property type="match status" value="1"/>
</dbReference>
<keyword evidence="5" id="KW-1185">Reference proteome</keyword>
<feature type="domain" description="C-type lectin" evidence="3">
    <location>
        <begin position="51"/>
        <end position="159"/>
    </location>
</feature>
<evidence type="ECO:0000256" key="2">
    <source>
        <dbReference type="SAM" id="SignalP"/>
    </source>
</evidence>
<dbReference type="PANTHER" id="PTHR22802">
    <property type="entry name" value="C-TYPE LECTIN SUPERFAMILY MEMBER"/>
    <property type="match status" value="1"/>
</dbReference>